<accession>A0A6C2C2R8</accession>
<keyword evidence="4 9" id="KW-0812">Transmembrane</keyword>
<dbReference type="Gene3D" id="3.10.580.10">
    <property type="entry name" value="CBS-domain"/>
    <property type="match status" value="1"/>
</dbReference>
<comment type="similarity">
    <text evidence="2 9">Belongs to the SLC41A transporter family.</text>
</comment>
<evidence type="ECO:0000313" key="11">
    <source>
        <dbReference type="EMBL" id="TYC47776.1"/>
    </source>
</evidence>
<dbReference type="InterPro" id="IPR038076">
    <property type="entry name" value="MgtE_N_sf"/>
</dbReference>
<organism evidence="11 12">
    <name type="scientific">Weissella muntiaci</name>
    <dbReference type="NCBI Taxonomy" id="2508881"/>
    <lineage>
        <taxon>Bacteria</taxon>
        <taxon>Bacillati</taxon>
        <taxon>Bacillota</taxon>
        <taxon>Bacilli</taxon>
        <taxon>Lactobacillales</taxon>
        <taxon>Lactobacillaceae</taxon>
        <taxon>Weissella</taxon>
    </lineage>
</organism>
<dbReference type="GO" id="GO:0046872">
    <property type="term" value="F:metal ion binding"/>
    <property type="evidence" value="ECO:0007669"/>
    <property type="project" value="UniProtKB-KW"/>
</dbReference>
<dbReference type="InterPro" id="IPR006669">
    <property type="entry name" value="MgtE_transporter"/>
</dbReference>
<gene>
    <name evidence="11" type="primary">mgtE</name>
    <name evidence="11" type="ORF">ESZ50_11140</name>
</gene>
<dbReference type="OrthoDB" id="9790355at2"/>
<dbReference type="InterPro" id="IPR006668">
    <property type="entry name" value="Mg_transptr_MgtE_intracell_dom"/>
</dbReference>
<keyword evidence="7 9" id="KW-0472">Membrane</keyword>
<dbReference type="EMBL" id="SDGZ01000030">
    <property type="protein sequence ID" value="TYC47776.1"/>
    <property type="molecule type" value="Genomic_DNA"/>
</dbReference>
<evidence type="ECO:0000256" key="4">
    <source>
        <dbReference type="ARBA" id="ARBA00022692"/>
    </source>
</evidence>
<reference evidence="11 12" key="1">
    <citation type="submission" date="2019-01" db="EMBL/GenBank/DDBJ databases">
        <title>Weissella sp. nov., a novel lactic acid bacterium isolated from animal feces.</title>
        <authorList>
            <person name="Wang L.-T."/>
        </authorList>
    </citation>
    <scope>NUCLEOTIDE SEQUENCE [LARGE SCALE GENOMIC DNA]</scope>
    <source>
        <strain evidence="11 12">8H-2</strain>
    </source>
</reference>
<dbReference type="Proteomes" id="UP000371977">
    <property type="component" value="Unassembled WGS sequence"/>
</dbReference>
<comment type="subunit">
    <text evidence="9">Homodimer.</text>
</comment>
<dbReference type="AlphaFoldDB" id="A0A6C2C2R8"/>
<dbReference type="Pfam" id="PF00571">
    <property type="entry name" value="CBS"/>
    <property type="match status" value="2"/>
</dbReference>
<dbReference type="SUPFAM" id="SSF158791">
    <property type="entry name" value="MgtE N-terminal domain-like"/>
    <property type="match status" value="1"/>
</dbReference>
<comment type="caution">
    <text evidence="11">The sequence shown here is derived from an EMBL/GenBank/DDBJ whole genome shotgun (WGS) entry which is preliminary data.</text>
</comment>
<proteinExistence type="inferred from homology"/>
<dbReference type="InterPro" id="IPR000644">
    <property type="entry name" value="CBS_dom"/>
</dbReference>
<keyword evidence="9" id="KW-0479">Metal-binding</keyword>
<dbReference type="Pfam" id="PF03448">
    <property type="entry name" value="MgtE_N"/>
    <property type="match status" value="1"/>
</dbReference>
<keyword evidence="8" id="KW-0129">CBS domain</keyword>
<dbReference type="PROSITE" id="PS51371">
    <property type="entry name" value="CBS"/>
    <property type="match status" value="1"/>
</dbReference>
<comment type="subcellular location">
    <subcellularLocation>
        <location evidence="9">Cell membrane</location>
        <topology evidence="9">Multi-pass membrane protein</topology>
    </subcellularLocation>
    <subcellularLocation>
        <location evidence="1">Membrane</location>
        <topology evidence="1">Multi-pass membrane protein</topology>
    </subcellularLocation>
</comment>
<evidence type="ECO:0000259" key="10">
    <source>
        <dbReference type="PROSITE" id="PS51371"/>
    </source>
</evidence>
<dbReference type="PANTHER" id="PTHR43773:SF1">
    <property type="entry name" value="MAGNESIUM TRANSPORTER MGTE"/>
    <property type="match status" value="1"/>
</dbReference>
<evidence type="ECO:0000256" key="6">
    <source>
        <dbReference type="ARBA" id="ARBA00022989"/>
    </source>
</evidence>
<dbReference type="PANTHER" id="PTHR43773">
    <property type="entry name" value="MAGNESIUM TRANSPORTER MGTE"/>
    <property type="match status" value="1"/>
</dbReference>
<evidence type="ECO:0000256" key="8">
    <source>
        <dbReference type="PROSITE-ProRule" id="PRU00703"/>
    </source>
</evidence>
<comment type="function">
    <text evidence="9">Acts as a magnesium transporter.</text>
</comment>
<dbReference type="Pfam" id="PF01769">
    <property type="entry name" value="MgtE"/>
    <property type="match status" value="1"/>
</dbReference>
<dbReference type="InterPro" id="IPR036739">
    <property type="entry name" value="SLC41_membr_dom_sf"/>
</dbReference>
<evidence type="ECO:0000256" key="7">
    <source>
        <dbReference type="ARBA" id="ARBA00023136"/>
    </source>
</evidence>
<dbReference type="GO" id="GO:0005886">
    <property type="term" value="C:plasma membrane"/>
    <property type="evidence" value="ECO:0007669"/>
    <property type="project" value="UniProtKB-SubCell"/>
</dbReference>
<dbReference type="Gene3D" id="1.10.357.20">
    <property type="entry name" value="SLC41 divalent cation transporters, integral membrane domain"/>
    <property type="match status" value="1"/>
</dbReference>
<keyword evidence="3 9" id="KW-0813">Transport</keyword>
<dbReference type="InterPro" id="IPR006667">
    <property type="entry name" value="SLC41_membr_dom"/>
</dbReference>
<feature type="transmembrane region" description="Helical" evidence="9">
    <location>
        <begin position="384"/>
        <end position="408"/>
    </location>
</feature>
<dbReference type="SUPFAM" id="SSF54631">
    <property type="entry name" value="CBS-domain pair"/>
    <property type="match status" value="1"/>
</dbReference>
<feature type="domain" description="CBS" evidence="10">
    <location>
        <begin position="207"/>
        <end position="264"/>
    </location>
</feature>
<feature type="transmembrane region" description="Helical" evidence="9">
    <location>
        <begin position="310"/>
        <end position="331"/>
    </location>
</feature>
<dbReference type="SMART" id="SM00116">
    <property type="entry name" value="CBS"/>
    <property type="match status" value="2"/>
</dbReference>
<keyword evidence="5 9" id="KW-0460">Magnesium</keyword>
<evidence type="ECO:0000256" key="2">
    <source>
        <dbReference type="ARBA" id="ARBA00009749"/>
    </source>
</evidence>
<evidence type="ECO:0000256" key="9">
    <source>
        <dbReference type="RuleBase" id="RU362011"/>
    </source>
</evidence>
<feature type="transmembrane region" description="Helical" evidence="9">
    <location>
        <begin position="420"/>
        <end position="447"/>
    </location>
</feature>
<evidence type="ECO:0000256" key="5">
    <source>
        <dbReference type="ARBA" id="ARBA00022842"/>
    </source>
</evidence>
<feature type="transmembrane region" description="Helical" evidence="9">
    <location>
        <begin position="287"/>
        <end position="304"/>
    </location>
</feature>
<keyword evidence="12" id="KW-1185">Reference proteome</keyword>
<evidence type="ECO:0000256" key="3">
    <source>
        <dbReference type="ARBA" id="ARBA00022448"/>
    </source>
</evidence>
<evidence type="ECO:0000256" key="1">
    <source>
        <dbReference type="ARBA" id="ARBA00004141"/>
    </source>
</evidence>
<dbReference type="SUPFAM" id="SSF161093">
    <property type="entry name" value="MgtE membrane domain-like"/>
    <property type="match status" value="1"/>
</dbReference>
<sequence length="452" mass="49343">MEKQHQRINEHIAQLNQFLEKGVAADFLKLFLDLHPYEQGQFYTNLDSAQQQQVSTWLTVEQLAHMFNDINFSQVDVAALVKVLSPKRLAAVVDAMYSDNSGQMLTYLDPETLAQYEPWLSATDSQMLEQLAQYPEESAGALMGGDFIAVPADITVTDAMQAIKEAALHIELFQYIYVIDHAGDLLGVLSFRALILNEPDTKVHEVMNQHVITVEPTVDQEVVAHVMADYNFVALPVVESGHLVGVITIDDIVHVIDEEATQDYSGLAGTDVDAPQQNPFYAALKRLPWLIGLIFLGLGTSTIIDGYDDLIAKASVLAVFVSLITGTGGNAGTQSLAVAIRRLSLGERPKLLRAFITELLIGTTVGAIAGTTIFLVVWLWKGDFILGMAVGLAMAMAILIANIAGAFIPRIMNHFGIDPAVASGPFITTMSDLTSVIIYFTIAGMFITHFMN</sequence>
<dbReference type="CDD" id="cd04606">
    <property type="entry name" value="CBS_pair_Mg_transporter"/>
    <property type="match status" value="1"/>
</dbReference>
<dbReference type="InterPro" id="IPR046342">
    <property type="entry name" value="CBS_dom_sf"/>
</dbReference>
<evidence type="ECO:0000313" key="12">
    <source>
        <dbReference type="Proteomes" id="UP000371977"/>
    </source>
</evidence>
<dbReference type="SMART" id="SM00924">
    <property type="entry name" value="MgtE_N"/>
    <property type="match status" value="1"/>
</dbReference>
<dbReference type="NCBIfam" id="TIGR00400">
    <property type="entry name" value="mgtE"/>
    <property type="match status" value="1"/>
</dbReference>
<name>A0A6C2C2R8_9LACO</name>
<dbReference type="RefSeq" id="WP_148623987.1">
    <property type="nucleotide sequence ID" value="NZ_SDGZ01000030.1"/>
</dbReference>
<dbReference type="Gene3D" id="1.25.60.10">
    <property type="entry name" value="MgtE N-terminal domain-like"/>
    <property type="match status" value="1"/>
</dbReference>
<keyword evidence="9" id="KW-1003">Cell membrane</keyword>
<keyword evidence="6 9" id="KW-1133">Transmembrane helix</keyword>
<dbReference type="GO" id="GO:0015095">
    <property type="term" value="F:magnesium ion transmembrane transporter activity"/>
    <property type="evidence" value="ECO:0007669"/>
    <property type="project" value="UniProtKB-UniRule"/>
</dbReference>
<feature type="transmembrane region" description="Helical" evidence="9">
    <location>
        <begin position="351"/>
        <end position="378"/>
    </location>
</feature>
<protein>
    <recommendedName>
        <fullName evidence="9">Magnesium transporter MgtE</fullName>
    </recommendedName>
</protein>